<gene>
    <name evidence="2" type="ORF">PF010_g25637</name>
</gene>
<dbReference type="EMBL" id="QXFX01002984">
    <property type="protein sequence ID" value="KAE9072061.1"/>
    <property type="molecule type" value="Genomic_DNA"/>
</dbReference>
<dbReference type="InterPro" id="IPR040453">
    <property type="entry name" value="Mnd1_HTH"/>
</dbReference>
<name>A0A6G0JZ92_9STRA</name>
<feature type="domain" description="Mnd1 HTH" evidence="1">
    <location>
        <begin position="95"/>
        <end position="125"/>
    </location>
</feature>
<dbReference type="Proteomes" id="UP000488956">
    <property type="component" value="Unassembled WGS sequence"/>
</dbReference>
<evidence type="ECO:0000313" key="2">
    <source>
        <dbReference type="EMBL" id="KAE9072061.1"/>
    </source>
</evidence>
<protein>
    <recommendedName>
        <fullName evidence="1">Mnd1 HTH domain-containing protein</fullName>
    </recommendedName>
</protein>
<sequence length="125" mass="13974">MTRIGGTSASSTDAHKIFLTQSRLAMGCKGVSLQEKRERILRIYHEFKDEFNLKKLEKLGSKAGVGAWVYRAPGIPILNYYFSSVRYTTLLSIFSIFLQTVKGVNQALVDDALVNCDKIGSGNYF</sequence>
<reference evidence="2 3" key="1">
    <citation type="submission" date="2018-09" db="EMBL/GenBank/DDBJ databases">
        <title>Genomic investigation of the strawberry pathogen Phytophthora fragariae indicates pathogenicity is determined by transcriptional variation in three key races.</title>
        <authorList>
            <person name="Adams T.M."/>
            <person name="Armitage A.D."/>
            <person name="Sobczyk M.K."/>
            <person name="Bates H.J."/>
            <person name="Dunwell J.M."/>
            <person name="Nellist C.F."/>
            <person name="Harrison R.J."/>
        </authorList>
    </citation>
    <scope>NUCLEOTIDE SEQUENCE [LARGE SCALE GENOMIC DNA]</scope>
    <source>
        <strain evidence="2 3">ONT-3</strain>
    </source>
</reference>
<evidence type="ECO:0000313" key="3">
    <source>
        <dbReference type="Proteomes" id="UP000488956"/>
    </source>
</evidence>
<comment type="caution">
    <text evidence="2">The sequence shown here is derived from an EMBL/GenBank/DDBJ whole genome shotgun (WGS) entry which is preliminary data.</text>
</comment>
<evidence type="ECO:0000259" key="1">
    <source>
        <dbReference type="Pfam" id="PF03962"/>
    </source>
</evidence>
<accession>A0A6G0JZ92</accession>
<organism evidence="2 3">
    <name type="scientific">Phytophthora fragariae</name>
    <dbReference type="NCBI Taxonomy" id="53985"/>
    <lineage>
        <taxon>Eukaryota</taxon>
        <taxon>Sar</taxon>
        <taxon>Stramenopiles</taxon>
        <taxon>Oomycota</taxon>
        <taxon>Peronosporomycetes</taxon>
        <taxon>Peronosporales</taxon>
        <taxon>Peronosporaceae</taxon>
        <taxon>Phytophthora</taxon>
    </lineage>
</organism>
<dbReference type="AlphaFoldDB" id="A0A6G0JZ92"/>
<dbReference type="Pfam" id="PF03962">
    <property type="entry name" value="Mnd1"/>
    <property type="match status" value="1"/>
</dbReference>
<proteinExistence type="predicted"/>